<comment type="similarity">
    <text evidence="2">Belongs to the ABC transporter superfamily.</text>
</comment>
<gene>
    <name evidence="9" type="ORF">NYR54_09420</name>
</gene>
<evidence type="ECO:0000256" key="4">
    <source>
        <dbReference type="ARBA" id="ARBA00022475"/>
    </source>
</evidence>
<dbReference type="GO" id="GO:0005886">
    <property type="term" value="C:plasma membrane"/>
    <property type="evidence" value="ECO:0007669"/>
    <property type="project" value="UniProtKB-SubCell"/>
</dbReference>
<dbReference type="EMBL" id="JAODNV010000009">
    <property type="protein sequence ID" value="MCT8990508.1"/>
    <property type="molecule type" value="Genomic_DNA"/>
</dbReference>
<keyword evidence="4" id="KW-1003">Cell membrane</keyword>
<keyword evidence="7" id="KW-0472">Membrane</keyword>
<protein>
    <submittedName>
        <fullName evidence="9">ABC transporter ATP-binding protein</fullName>
    </submittedName>
</protein>
<comment type="subcellular location">
    <subcellularLocation>
        <location evidence="1">Cell inner membrane</location>
        <topology evidence="1">Peripheral membrane protein</topology>
    </subcellularLocation>
</comment>
<dbReference type="SUPFAM" id="SSF52540">
    <property type="entry name" value="P-loop containing nucleoside triphosphate hydrolases"/>
    <property type="match status" value="1"/>
</dbReference>
<dbReference type="GO" id="GO:0055085">
    <property type="term" value="P:transmembrane transport"/>
    <property type="evidence" value="ECO:0007669"/>
    <property type="project" value="UniProtKB-ARBA"/>
</dbReference>
<dbReference type="FunFam" id="3.40.50.300:FF:000016">
    <property type="entry name" value="Oligopeptide ABC transporter ATP-binding component"/>
    <property type="match status" value="1"/>
</dbReference>
<dbReference type="Pfam" id="PF08352">
    <property type="entry name" value="oligo_HPY"/>
    <property type="match status" value="1"/>
</dbReference>
<keyword evidence="6 9" id="KW-0067">ATP-binding</keyword>
<evidence type="ECO:0000256" key="6">
    <source>
        <dbReference type="ARBA" id="ARBA00022840"/>
    </source>
</evidence>
<dbReference type="AlphaFoldDB" id="A0A9X2X881"/>
<dbReference type="CDD" id="cd03257">
    <property type="entry name" value="ABC_NikE_OppD_transporters"/>
    <property type="match status" value="1"/>
</dbReference>
<dbReference type="GO" id="GO:0015833">
    <property type="term" value="P:peptide transport"/>
    <property type="evidence" value="ECO:0007669"/>
    <property type="project" value="InterPro"/>
</dbReference>
<evidence type="ECO:0000256" key="5">
    <source>
        <dbReference type="ARBA" id="ARBA00022741"/>
    </source>
</evidence>
<dbReference type="PANTHER" id="PTHR43297">
    <property type="entry name" value="OLIGOPEPTIDE TRANSPORT ATP-BINDING PROTEIN APPD"/>
    <property type="match status" value="1"/>
</dbReference>
<dbReference type="PROSITE" id="PS00211">
    <property type="entry name" value="ABC_TRANSPORTER_1"/>
    <property type="match status" value="1"/>
</dbReference>
<dbReference type="Proteomes" id="UP001149009">
    <property type="component" value="Unassembled WGS sequence"/>
</dbReference>
<dbReference type="InterPro" id="IPR013563">
    <property type="entry name" value="Oligopep_ABC_C"/>
</dbReference>
<dbReference type="GO" id="GO:0016887">
    <property type="term" value="F:ATP hydrolysis activity"/>
    <property type="evidence" value="ECO:0007669"/>
    <property type="project" value="InterPro"/>
</dbReference>
<dbReference type="InterPro" id="IPR017871">
    <property type="entry name" value="ABC_transporter-like_CS"/>
</dbReference>
<reference evidence="9" key="1">
    <citation type="submission" date="2022-08" db="EMBL/GenBank/DDBJ databases">
        <title>Chelativorans sichuanense sp. nov., a paraffin oil-degrading bacterium isolated from a mixture of oil-based drill cuttings and paddy soil.</title>
        <authorList>
            <person name="Yu J."/>
            <person name="Liu H."/>
            <person name="Chen Q."/>
        </authorList>
    </citation>
    <scope>NUCLEOTIDE SEQUENCE</scope>
    <source>
        <strain evidence="9">SCAU 2101</strain>
    </source>
</reference>
<feature type="domain" description="ABC transporter" evidence="8">
    <location>
        <begin position="6"/>
        <end position="255"/>
    </location>
</feature>
<accession>A0A9X2X881</accession>
<evidence type="ECO:0000256" key="2">
    <source>
        <dbReference type="ARBA" id="ARBA00005417"/>
    </source>
</evidence>
<keyword evidence="10" id="KW-1185">Reference proteome</keyword>
<evidence type="ECO:0000313" key="10">
    <source>
        <dbReference type="Proteomes" id="UP001149009"/>
    </source>
</evidence>
<comment type="caution">
    <text evidence="9">The sequence shown here is derived from an EMBL/GenBank/DDBJ whole genome shotgun (WGS) entry which is preliminary data.</text>
</comment>
<evidence type="ECO:0000256" key="7">
    <source>
        <dbReference type="ARBA" id="ARBA00023136"/>
    </source>
</evidence>
<evidence type="ECO:0000313" key="9">
    <source>
        <dbReference type="EMBL" id="MCT8990508.1"/>
    </source>
</evidence>
<dbReference type="RefSeq" id="WP_261515381.1">
    <property type="nucleotide sequence ID" value="NZ_JAODNV010000009.1"/>
</dbReference>
<evidence type="ECO:0000256" key="1">
    <source>
        <dbReference type="ARBA" id="ARBA00004417"/>
    </source>
</evidence>
<dbReference type="InterPro" id="IPR027417">
    <property type="entry name" value="P-loop_NTPase"/>
</dbReference>
<dbReference type="NCBIfam" id="TIGR01727">
    <property type="entry name" value="oligo_HPY"/>
    <property type="match status" value="1"/>
</dbReference>
<keyword evidence="5" id="KW-0547">Nucleotide-binding</keyword>
<name>A0A9X2X881_9HYPH</name>
<dbReference type="Gene3D" id="3.40.50.300">
    <property type="entry name" value="P-loop containing nucleotide triphosphate hydrolases"/>
    <property type="match status" value="1"/>
</dbReference>
<dbReference type="InterPro" id="IPR003439">
    <property type="entry name" value="ABC_transporter-like_ATP-bd"/>
</dbReference>
<dbReference type="InterPro" id="IPR050388">
    <property type="entry name" value="ABC_Ni/Peptide_Import"/>
</dbReference>
<dbReference type="Pfam" id="PF00005">
    <property type="entry name" value="ABC_tran"/>
    <property type="match status" value="1"/>
</dbReference>
<evidence type="ECO:0000256" key="3">
    <source>
        <dbReference type="ARBA" id="ARBA00022448"/>
    </source>
</evidence>
<evidence type="ECO:0000259" key="8">
    <source>
        <dbReference type="PROSITE" id="PS50893"/>
    </source>
</evidence>
<dbReference type="SMART" id="SM00382">
    <property type="entry name" value="AAA"/>
    <property type="match status" value="1"/>
</dbReference>
<organism evidence="9 10">
    <name type="scientific">Chelativorans petroleitrophicus</name>
    <dbReference type="NCBI Taxonomy" id="2975484"/>
    <lineage>
        <taxon>Bacteria</taxon>
        <taxon>Pseudomonadati</taxon>
        <taxon>Pseudomonadota</taxon>
        <taxon>Alphaproteobacteria</taxon>
        <taxon>Hyphomicrobiales</taxon>
        <taxon>Phyllobacteriaceae</taxon>
        <taxon>Chelativorans</taxon>
    </lineage>
</organism>
<keyword evidence="3" id="KW-0813">Transport</keyword>
<sequence>MKEPLLCVDNLTTRFTTSSGTVLAVDRVSFSISRGEVLGIVGESGSGKSQIFMSIAGLLPPNGQVSGEARFLGRNLIGADESELNRIRGRALAFVFQDPMTALHPFRTIASQLTEMLRLHRGLDHGAARAEALRLLDRVHIPDAKRRLDMYPHELSGGMRQRVMIAMSISCNPRLLIADEPTTALDVTVQLQVLDLLDELRRDEGIAIALITHDMGVVSRLSDRVIVIYAGNIVEEGTTEEVLLSPTHPYTQGLLASMPDLYRPLSALSPIPGYPPDGRQARKGCMFAPRCSRAQNVCRDVFPELTARTGRQRQACHFPISGSQGLAS</sequence>
<proteinExistence type="inferred from homology"/>
<dbReference type="InterPro" id="IPR003593">
    <property type="entry name" value="AAA+_ATPase"/>
</dbReference>
<dbReference type="PROSITE" id="PS50893">
    <property type="entry name" value="ABC_TRANSPORTER_2"/>
    <property type="match status" value="1"/>
</dbReference>
<dbReference type="PANTHER" id="PTHR43297:SF7">
    <property type="entry name" value="D,D-DIPEPTIDE TRANSPORT ATP-BINDING PROTEIN DDPD-RELATED"/>
    <property type="match status" value="1"/>
</dbReference>
<dbReference type="GO" id="GO:0005524">
    <property type="term" value="F:ATP binding"/>
    <property type="evidence" value="ECO:0007669"/>
    <property type="project" value="UniProtKB-KW"/>
</dbReference>